<dbReference type="OMA" id="LMFPFTH"/>
<dbReference type="GO" id="GO:0005762">
    <property type="term" value="C:mitochondrial large ribosomal subunit"/>
    <property type="evidence" value="ECO:0007669"/>
    <property type="project" value="InterPro"/>
</dbReference>
<evidence type="ECO:0000256" key="3">
    <source>
        <dbReference type="ARBA" id="ARBA00022946"/>
    </source>
</evidence>
<keyword evidence="6" id="KW-0687">Ribonucleoprotein</keyword>
<organism evidence="8 9">
    <name type="scientific">Stegodyphus mimosarum</name>
    <name type="common">African social velvet spider</name>
    <dbReference type="NCBI Taxonomy" id="407821"/>
    <lineage>
        <taxon>Eukaryota</taxon>
        <taxon>Metazoa</taxon>
        <taxon>Ecdysozoa</taxon>
        <taxon>Arthropoda</taxon>
        <taxon>Chelicerata</taxon>
        <taxon>Arachnida</taxon>
        <taxon>Araneae</taxon>
        <taxon>Araneomorphae</taxon>
        <taxon>Entelegynae</taxon>
        <taxon>Eresoidea</taxon>
        <taxon>Eresidae</taxon>
        <taxon>Stegodyphus</taxon>
    </lineage>
</organism>
<evidence type="ECO:0000256" key="1">
    <source>
        <dbReference type="ARBA" id="ARBA00004173"/>
    </source>
</evidence>
<protein>
    <recommendedName>
        <fullName evidence="7">Large ribosomal subunit protein mL40</fullName>
    </recommendedName>
</protein>
<sequence>MKAIQRITDAQERALDALKEASPELYEQAVQPDPMLIPFTMMGPVETPPIEGFDYPDGEYINVTKEYVPIVPLDVNKQRKLGIKKKK</sequence>
<keyword evidence="4 8" id="KW-0689">Ribosomal protein</keyword>
<evidence type="ECO:0000256" key="2">
    <source>
        <dbReference type="ARBA" id="ARBA00009360"/>
    </source>
</evidence>
<dbReference type="PANTHER" id="PTHR13359">
    <property type="entry name" value="39S RIBOSOMAL PROTEIN L40, MITOCHONDRIAL"/>
    <property type="match status" value="1"/>
</dbReference>
<dbReference type="EMBL" id="KK120249">
    <property type="protein sequence ID" value="KFM77867.1"/>
    <property type="molecule type" value="Genomic_DNA"/>
</dbReference>
<dbReference type="AlphaFoldDB" id="A0A087UKH8"/>
<dbReference type="Gene3D" id="6.10.250.3440">
    <property type="match status" value="1"/>
</dbReference>
<evidence type="ECO:0000256" key="7">
    <source>
        <dbReference type="ARBA" id="ARBA00035192"/>
    </source>
</evidence>
<reference evidence="8 9" key="1">
    <citation type="submission" date="2013-11" db="EMBL/GenBank/DDBJ databases">
        <title>Genome sequencing of Stegodyphus mimosarum.</title>
        <authorList>
            <person name="Bechsgaard J."/>
        </authorList>
    </citation>
    <scope>NUCLEOTIDE SEQUENCE [LARGE SCALE GENOMIC DNA]</scope>
</reference>
<evidence type="ECO:0000256" key="5">
    <source>
        <dbReference type="ARBA" id="ARBA00023128"/>
    </source>
</evidence>
<evidence type="ECO:0000313" key="9">
    <source>
        <dbReference type="Proteomes" id="UP000054359"/>
    </source>
</evidence>
<feature type="non-terminal residue" evidence="8">
    <location>
        <position position="87"/>
    </location>
</feature>
<name>A0A087UKH8_STEMI</name>
<evidence type="ECO:0000256" key="4">
    <source>
        <dbReference type="ARBA" id="ARBA00022980"/>
    </source>
</evidence>
<gene>
    <name evidence="8" type="ORF">X975_15576</name>
</gene>
<dbReference type="STRING" id="407821.A0A087UKH8"/>
<dbReference type="OrthoDB" id="5977625at2759"/>
<comment type="similarity">
    <text evidence="2">Belongs to the mitochondrion-specific ribosomal protein mL40 family.</text>
</comment>
<dbReference type="InterPro" id="IPR039145">
    <property type="entry name" value="Ribosomal_mL40_metazoa/plant"/>
</dbReference>
<dbReference type="Proteomes" id="UP000054359">
    <property type="component" value="Unassembled WGS sequence"/>
</dbReference>
<keyword evidence="9" id="KW-1185">Reference proteome</keyword>
<keyword evidence="3" id="KW-0809">Transit peptide</keyword>
<keyword evidence="5" id="KW-0496">Mitochondrion</keyword>
<evidence type="ECO:0000313" key="8">
    <source>
        <dbReference type="EMBL" id="KFM77867.1"/>
    </source>
</evidence>
<proteinExistence type="inferred from homology"/>
<accession>A0A087UKH8</accession>
<dbReference type="InterPro" id="IPR019192">
    <property type="entry name" value="Ribosomal_mL40"/>
</dbReference>
<comment type="subcellular location">
    <subcellularLocation>
        <location evidence="1">Mitochondrion</location>
    </subcellularLocation>
</comment>
<evidence type="ECO:0000256" key="6">
    <source>
        <dbReference type="ARBA" id="ARBA00023274"/>
    </source>
</evidence>
<dbReference type="PANTHER" id="PTHR13359:SF2">
    <property type="entry name" value="LARGE RIBOSOMAL SUBUNIT PROTEIN ML40"/>
    <property type="match status" value="1"/>
</dbReference>
<dbReference type="Pfam" id="PF09812">
    <property type="entry name" value="MRP-L28"/>
    <property type="match status" value="1"/>
</dbReference>